<keyword evidence="1" id="KW-0732">Signal</keyword>
<dbReference type="Gene3D" id="2.60.40.10">
    <property type="entry name" value="Immunoglobulins"/>
    <property type="match status" value="1"/>
</dbReference>
<name>A0A8C0J2E0_CHEAB</name>
<evidence type="ECO:0000256" key="1">
    <source>
        <dbReference type="SAM" id="SignalP"/>
    </source>
</evidence>
<dbReference type="InterPro" id="IPR013783">
    <property type="entry name" value="Ig-like_fold"/>
</dbReference>
<dbReference type="InterPro" id="IPR013106">
    <property type="entry name" value="Ig_V-set"/>
</dbReference>
<evidence type="ECO:0000313" key="4">
    <source>
        <dbReference type="Proteomes" id="UP000694404"/>
    </source>
</evidence>
<feature type="domain" description="Ig-like" evidence="2">
    <location>
        <begin position="18"/>
        <end position="123"/>
    </location>
</feature>
<dbReference type="InterPro" id="IPR036179">
    <property type="entry name" value="Ig-like_dom_sf"/>
</dbReference>
<sequence length="123" mass="13161">MAWAPLLLTYCSGVSSLSQFTLTQQPSVSVSIGNTVKLACTISSGTTFGSVVWYQQKDGNRPRYLLRYKTDSDKHQGSGVPSRFAGSKDASNTIGYLTITSVQAEDEADYYCGAWSSGVAAAQ</sequence>
<dbReference type="Pfam" id="PF07686">
    <property type="entry name" value="V-set"/>
    <property type="match status" value="1"/>
</dbReference>
<keyword evidence="4" id="KW-1185">Reference proteome</keyword>
<dbReference type="SUPFAM" id="SSF48726">
    <property type="entry name" value="Immunoglobulin"/>
    <property type="match status" value="1"/>
</dbReference>
<dbReference type="Proteomes" id="UP000694404">
    <property type="component" value="Unplaced"/>
</dbReference>
<dbReference type="SMART" id="SM00409">
    <property type="entry name" value="IG"/>
    <property type="match status" value="1"/>
</dbReference>
<dbReference type="GeneTree" id="ENSGT00940000161517"/>
<feature type="chain" id="PRO_5034496240" description="Ig-like domain-containing protein" evidence="1">
    <location>
        <begin position="17"/>
        <end position="123"/>
    </location>
</feature>
<reference evidence="3" key="2">
    <citation type="submission" date="2025-09" db="UniProtKB">
        <authorList>
            <consortium name="Ensembl"/>
        </authorList>
    </citation>
    <scope>IDENTIFICATION</scope>
</reference>
<accession>A0A8C0J2E0</accession>
<dbReference type="InterPro" id="IPR007110">
    <property type="entry name" value="Ig-like_dom"/>
</dbReference>
<dbReference type="AlphaFoldDB" id="A0A8C0J2E0"/>
<protein>
    <recommendedName>
        <fullName evidence="2">Ig-like domain-containing protein</fullName>
    </recommendedName>
</protein>
<reference evidence="3" key="1">
    <citation type="submission" date="2025-08" db="UniProtKB">
        <authorList>
            <consortium name="Ensembl"/>
        </authorList>
    </citation>
    <scope>IDENTIFICATION</scope>
</reference>
<dbReference type="Ensembl" id="ENSCABT00000028442.1">
    <property type="protein sequence ID" value="ENSCABP00000025965.1"/>
    <property type="gene ID" value="ENSCABG00000019095.1"/>
</dbReference>
<feature type="signal peptide" evidence="1">
    <location>
        <begin position="1"/>
        <end position="16"/>
    </location>
</feature>
<organism evidence="3 4">
    <name type="scientific">Chelonoidis abingdonii</name>
    <name type="common">Abingdon island giant tortoise</name>
    <name type="synonym">Testudo abingdonii</name>
    <dbReference type="NCBI Taxonomy" id="106734"/>
    <lineage>
        <taxon>Eukaryota</taxon>
        <taxon>Metazoa</taxon>
        <taxon>Chordata</taxon>
        <taxon>Craniata</taxon>
        <taxon>Vertebrata</taxon>
        <taxon>Euteleostomi</taxon>
        <taxon>Archelosauria</taxon>
        <taxon>Testudinata</taxon>
        <taxon>Testudines</taxon>
        <taxon>Cryptodira</taxon>
        <taxon>Durocryptodira</taxon>
        <taxon>Testudinoidea</taxon>
        <taxon>Testudinidae</taxon>
        <taxon>Chelonoidis</taxon>
    </lineage>
</organism>
<dbReference type="InterPro" id="IPR050150">
    <property type="entry name" value="IgV_Light_Chain"/>
</dbReference>
<evidence type="ECO:0000313" key="3">
    <source>
        <dbReference type="Ensembl" id="ENSCABP00000025965.1"/>
    </source>
</evidence>
<evidence type="ECO:0000259" key="2">
    <source>
        <dbReference type="PROSITE" id="PS50835"/>
    </source>
</evidence>
<dbReference type="PANTHER" id="PTHR23267">
    <property type="entry name" value="IMMUNOGLOBULIN LIGHT CHAIN"/>
    <property type="match status" value="1"/>
</dbReference>
<dbReference type="PROSITE" id="PS50835">
    <property type="entry name" value="IG_LIKE"/>
    <property type="match status" value="1"/>
</dbReference>
<proteinExistence type="predicted"/>
<dbReference type="InterPro" id="IPR003599">
    <property type="entry name" value="Ig_sub"/>
</dbReference>
<dbReference type="SMART" id="SM00406">
    <property type="entry name" value="IGv"/>
    <property type="match status" value="1"/>
</dbReference>